<dbReference type="EMBL" id="GAIX01014860">
    <property type="protein sequence ID" value="JAA77700.1"/>
    <property type="molecule type" value="Transcribed_RNA"/>
</dbReference>
<reference evidence="1" key="1">
    <citation type="journal article" date="2013" name="BMC Genomics">
        <title>Unscrambling butterfly oogenesis.</title>
        <authorList>
            <person name="Carter J.M."/>
            <person name="Baker S.C."/>
            <person name="Pink R."/>
            <person name="Carter D.R."/>
            <person name="Collins A."/>
            <person name="Tomlin J."/>
            <person name="Gibbs M."/>
            <person name="Breuker C.J."/>
        </authorList>
    </citation>
    <scope>NUCLEOTIDE SEQUENCE</scope>
    <source>
        <tissue evidence="1">Ovary</tissue>
    </source>
</reference>
<reference evidence="1" key="2">
    <citation type="submission" date="2013-05" db="EMBL/GenBank/DDBJ databases">
        <authorList>
            <person name="Carter J.-M."/>
            <person name="Baker S.C."/>
            <person name="Pink R."/>
            <person name="Carter D.R.F."/>
            <person name="Collins A."/>
            <person name="Tomlin J."/>
            <person name="Gibbs M."/>
            <person name="Breuker C.J."/>
        </authorList>
    </citation>
    <scope>NUCLEOTIDE SEQUENCE</scope>
    <source>
        <tissue evidence="1">Ovary</tissue>
    </source>
</reference>
<name>S4NVQ3_9NEOP</name>
<dbReference type="AlphaFoldDB" id="S4NVQ3"/>
<proteinExistence type="predicted"/>
<organism evidence="1">
    <name type="scientific">Pararge aegeria</name>
    <name type="common">speckled wood butterfly</name>
    <dbReference type="NCBI Taxonomy" id="116150"/>
    <lineage>
        <taxon>Eukaryota</taxon>
        <taxon>Metazoa</taxon>
        <taxon>Ecdysozoa</taxon>
        <taxon>Arthropoda</taxon>
        <taxon>Hexapoda</taxon>
        <taxon>Insecta</taxon>
        <taxon>Pterygota</taxon>
        <taxon>Neoptera</taxon>
        <taxon>Endopterygota</taxon>
        <taxon>Lepidoptera</taxon>
        <taxon>Glossata</taxon>
        <taxon>Ditrysia</taxon>
        <taxon>Papilionoidea</taxon>
        <taxon>Nymphalidae</taxon>
        <taxon>Satyrinae</taxon>
        <taxon>Satyrini</taxon>
        <taxon>Parargina</taxon>
        <taxon>Pararge</taxon>
    </lineage>
</organism>
<evidence type="ECO:0000313" key="1">
    <source>
        <dbReference type="EMBL" id="JAA77700.1"/>
    </source>
</evidence>
<sequence length="67" mass="7797">YKICSLATEKSFSHIKLYTVKVKLTKCHTFLSRKSRTSDFCKTNALSKARANKIHFTPMFNNLLTRK</sequence>
<accession>S4NVQ3</accession>
<feature type="non-terminal residue" evidence="1">
    <location>
        <position position="1"/>
    </location>
</feature>
<protein>
    <submittedName>
        <fullName evidence="1">Uncharacterized protein</fullName>
    </submittedName>
</protein>